<gene>
    <name evidence="4" type="ORF">ASPGLDRAFT_1296377</name>
</gene>
<dbReference type="PROSITE" id="PS50158">
    <property type="entry name" value="ZF_CCHC"/>
    <property type="match status" value="1"/>
</dbReference>
<keyword evidence="1" id="KW-0862">Zinc</keyword>
<proteinExistence type="predicted"/>
<dbReference type="Pfam" id="PF03184">
    <property type="entry name" value="DDE_1"/>
    <property type="match status" value="1"/>
</dbReference>
<feature type="domain" description="CCHC-type" evidence="3">
    <location>
        <begin position="176"/>
        <end position="191"/>
    </location>
</feature>
<dbReference type="VEuPathDB" id="FungiDB:ASPGLDRAFT_1296377"/>
<organism evidence="4 5">
    <name type="scientific">Aspergillus glaucus CBS 516.65</name>
    <dbReference type="NCBI Taxonomy" id="1160497"/>
    <lineage>
        <taxon>Eukaryota</taxon>
        <taxon>Fungi</taxon>
        <taxon>Dikarya</taxon>
        <taxon>Ascomycota</taxon>
        <taxon>Pezizomycotina</taxon>
        <taxon>Eurotiomycetes</taxon>
        <taxon>Eurotiomycetidae</taxon>
        <taxon>Eurotiales</taxon>
        <taxon>Aspergillaceae</taxon>
        <taxon>Aspergillus</taxon>
        <taxon>Aspergillus subgen. Aspergillus</taxon>
    </lineage>
</organism>
<dbReference type="InterPro" id="IPR004875">
    <property type="entry name" value="DDE_SF_endonuclease_dom"/>
</dbReference>
<keyword evidence="1" id="KW-0863">Zinc-finger</keyword>
<name>A0A1L9VPV3_ASPGL</name>
<dbReference type="GeneID" id="34457171"/>
<reference evidence="5" key="1">
    <citation type="journal article" date="2017" name="Genome Biol.">
        <title>Comparative genomics reveals high biological diversity and specific adaptations in the industrially and medically important fungal genus Aspergillus.</title>
        <authorList>
            <person name="de Vries R.P."/>
            <person name="Riley R."/>
            <person name="Wiebenga A."/>
            <person name="Aguilar-Osorio G."/>
            <person name="Amillis S."/>
            <person name="Uchima C.A."/>
            <person name="Anderluh G."/>
            <person name="Asadollahi M."/>
            <person name="Askin M."/>
            <person name="Barry K."/>
            <person name="Battaglia E."/>
            <person name="Bayram O."/>
            <person name="Benocci T."/>
            <person name="Braus-Stromeyer S.A."/>
            <person name="Caldana C."/>
            <person name="Canovas D."/>
            <person name="Cerqueira G.C."/>
            <person name="Chen F."/>
            <person name="Chen W."/>
            <person name="Choi C."/>
            <person name="Clum A."/>
            <person name="Dos Santos R.A."/>
            <person name="Damasio A.R."/>
            <person name="Diallinas G."/>
            <person name="Emri T."/>
            <person name="Fekete E."/>
            <person name="Flipphi M."/>
            <person name="Freyberg S."/>
            <person name="Gallo A."/>
            <person name="Gournas C."/>
            <person name="Habgood R."/>
            <person name="Hainaut M."/>
            <person name="Harispe M.L."/>
            <person name="Henrissat B."/>
            <person name="Hilden K.S."/>
            <person name="Hope R."/>
            <person name="Hossain A."/>
            <person name="Karabika E."/>
            <person name="Karaffa L."/>
            <person name="Karanyi Z."/>
            <person name="Krasevec N."/>
            <person name="Kuo A."/>
            <person name="Kusch H."/>
            <person name="LaButti K."/>
            <person name="Lagendijk E.L."/>
            <person name="Lapidus A."/>
            <person name="Levasseur A."/>
            <person name="Lindquist E."/>
            <person name="Lipzen A."/>
            <person name="Logrieco A.F."/>
            <person name="MacCabe A."/>
            <person name="Maekelae M.R."/>
            <person name="Malavazi I."/>
            <person name="Melin P."/>
            <person name="Meyer V."/>
            <person name="Mielnichuk N."/>
            <person name="Miskei M."/>
            <person name="Molnar A.P."/>
            <person name="Mule G."/>
            <person name="Ngan C.Y."/>
            <person name="Orejas M."/>
            <person name="Orosz E."/>
            <person name="Ouedraogo J.P."/>
            <person name="Overkamp K.M."/>
            <person name="Park H.-S."/>
            <person name="Perrone G."/>
            <person name="Piumi F."/>
            <person name="Punt P.J."/>
            <person name="Ram A.F."/>
            <person name="Ramon A."/>
            <person name="Rauscher S."/>
            <person name="Record E."/>
            <person name="Riano-Pachon D.M."/>
            <person name="Robert V."/>
            <person name="Roehrig J."/>
            <person name="Ruller R."/>
            <person name="Salamov A."/>
            <person name="Salih N.S."/>
            <person name="Samson R.A."/>
            <person name="Sandor E."/>
            <person name="Sanguinetti M."/>
            <person name="Schuetze T."/>
            <person name="Sepcic K."/>
            <person name="Shelest E."/>
            <person name="Sherlock G."/>
            <person name="Sophianopoulou V."/>
            <person name="Squina F.M."/>
            <person name="Sun H."/>
            <person name="Susca A."/>
            <person name="Todd R.B."/>
            <person name="Tsang A."/>
            <person name="Unkles S.E."/>
            <person name="van de Wiele N."/>
            <person name="van Rossen-Uffink D."/>
            <person name="Oliveira J.V."/>
            <person name="Vesth T.C."/>
            <person name="Visser J."/>
            <person name="Yu J.-H."/>
            <person name="Zhou M."/>
            <person name="Andersen M.R."/>
            <person name="Archer D.B."/>
            <person name="Baker S.E."/>
            <person name="Benoit I."/>
            <person name="Brakhage A.A."/>
            <person name="Braus G.H."/>
            <person name="Fischer R."/>
            <person name="Frisvad J.C."/>
            <person name="Goldman G.H."/>
            <person name="Houbraken J."/>
            <person name="Oakley B."/>
            <person name="Pocsi I."/>
            <person name="Scazzocchio C."/>
            <person name="Seiboth B."/>
            <person name="vanKuyk P.A."/>
            <person name="Wortman J."/>
            <person name="Dyer P.S."/>
            <person name="Grigoriev I.V."/>
        </authorList>
    </citation>
    <scope>NUCLEOTIDE SEQUENCE [LARGE SCALE GENOMIC DNA]</scope>
    <source>
        <strain evidence="5">CBS 516.65</strain>
    </source>
</reference>
<accession>A0A1L9VPV3</accession>
<dbReference type="GO" id="GO:0008270">
    <property type="term" value="F:zinc ion binding"/>
    <property type="evidence" value="ECO:0007669"/>
    <property type="project" value="UniProtKB-KW"/>
</dbReference>
<keyword evidence="5" id="KW-1185">Reference proteome</keyword>
<feature type="region of interest" description="Disordered" evidence="2">
    <location>
        <begin position="113"/>
        <end position="139"/>
    </location>
</feature>
<protein>
    <recommendedName>
        <fullName evidence="3">CCHC-type domain-containing protein</fullName>
    </recommendedName>
</protein>
<evidence type="ECO:0000256" key="1">
    <source>
        <dbReference type="PROSITE-ProRule" id="PRU00047"/>
    </source>
</evidence>
<dbReference type="InterPro" id="IPR001878">
    <property type="entry name" value="Znf_CCHC"/>
</dbReference>
<keyword evidence="1" id="KW-0479">Metal-binding</keyword>
<sequence length="193" mass="21676">MPAHSSHLLQPLDIGCFAPLKRAYSRLVENQMRLGFNHIDKFDFLAAYPIARVEAFQSQTIQNSFAGAGLVPYNPESPPSPLKQQINQVLKACEIQMHSTALLEVEARKLHAAHEKQKQKRRRSNRQILNEGGMTVQESQQIIQHPIEAIEAPRPIPAEAPISPNLPVPARRKLPKCSICGQEGHRSNHCPHR</sequence>
<dbReference type="EMBL" id="KV878893">
    <property type="protein sequence ID" value="OJJ85958.1"/>
    <property type="molecule type" value="Genomic_DNA"/>
</dbReference>
<dbReference type="RefSeq" id="XP_022402652.1">
    <property type="nucleotide sequence ID" value="XM_022540910.1"/>
</dbReference>
<evidence type="ECO:0000256" key="2">
    <source>
        <dbReference type="SAM" id="MobiDB-lite"/>
    </source>
</evidence>
<dbReference type="STRING" id="1160497.A0A1L9VPV3"/>
<dbReference type="GO" id="GO:0003676">
    <property type="term" value="F:nucleic acid binding"/>
    <property type="evidence" value="ECO:0007669"/>
    <property type="project" value="InterPro"/>
</dbReference>
<evidence type="ECO:0000259" key="3">
    <source>
        <dbReference type="PROSITE" id="PS50158"/>
    </source>
</evidence>
<dbReference type="OrthoDB" id="4510550at2759"/>
<evidence type="ECO:0000313" key="4">
    <source>
        <dbReference type="EMBL" id="OJJ85958.1"/>
    </source>
</evidence>
<dbReference type="Proteomes" id="UP000184300">
    <property type="component" value="Unassembled WGS sequence"/>
</dbReference>
<evidence type="ECO:0000313" key="5">
    <source>
        <dbReference type="Proteomes" id="UP000184300"/>
    </source>
</evidence>
<dbReference type="AlphaFoldDB" id="A0A1L9VPV3"/>